<feature type="transmembrane region" description="Helical" evidence="1">
    <location>
        <begin position="328"/>
        <end position="346"/>
    </location>
</feature>
<protein>
    <recommendedName>
        <fullName evidence="4">Dolichyl-phosphate-mannose-protein mannosyltransferase</fullName>
    </recommendedName>
</protein>
<organism evidence="2 3">
    <name type="scientific">Paracoccus tibetensis</name>
    <dbReference type="NCBI Taxonomy" id="336292"/>
    <lineage>
        <taxon>Bacteria</taxon>
        <taxon>Pseudomonadati</taxon>
        <taxon>Pseudomonadota</taxon>
        <taxon>Alphaproteobacteria</taxon>
        <taxon>Rhodobacterales</taxon>
        <taxon>Paracoccaceae</taxon>
        <taxon>Paracoccus</taxon>
    </lineage>
</organism>
<dbReference type="EMBL" id="FMVT01000004">
    <property type="protein sequence ID" value="SCY43377.1"/>
    <property type="molecule type" value="Genomic_DNA"/>
</dbReference>
<name>A0A1G5FW61_9RHOB</name>
<accession>A0A1G5FW61</accession>
<keyword evidence="1" id="KW-1133">Transmembrane helix</keyword>
<dbReference type="RefSeq" id="WP_090742071.1">
    <property type="nucleotide sequence ID" value="NZ_FMVT01000004.1"/>
</dbReference>
<dbReference type="AlphaFoldDB" id="A0A1G5FW61"/>
<feature type="transmembrane region" description="Helical" evidence="1">
    <location>
        <begin position="295"/>
        <end position="316"/>
    </location>
</feature>
<dbReference type="OrthoDB" id="8839685at2"/>
<feature type="transmembrane region" description="Helical" evidence="1">
    <location>
        <begin position="104"/>
        <end position="122"/>
    </location>
</feature>
<proteinExistence type="predicted"/>
<feature type="transmembrane region" description="Helical" evidence="1">
    <location>
        <begin position="352"/>
        <end position="372"/>
    </location>
</feature>
<evidence type="ECO:0008006" key="4">
    <source>
        <dbReference type="Google" id="ProtNLM"/>
    </source>
</evidence>
<dbReference type="STRING" id="336292.SAMN05660710_01591"/>
<evidence type="ECO:0000313" key="2">
    <source>
        <dbReference type="EMBL" id="SCY43377.1"/>
    </source>
</evidence>
<feature type="transmembrane region" description="Helical" evidence="1">
    <location>
        <begin position="20"/>
        <end position="44"/>
    </location>
</feature>
<gene>
    <name evidence="2" type="ORF">SAMN05660710_01591</name>
</gene>
<sequence length="407" mass="43711">MMIEGSARGEGDATRVSFAVDLFIFVLIGAVAAGVSFVLGAQLAPVLYIDVDLYYGADINRVFDYMTGGGRFAQFRSTVHPVFTFLLFPPTRSLMGVGLSPEQAAQAVVALSAAATASILYLSARLLELCRVDAILLCLMFIGSATFVFWWSVPETFPFGGMSVAIALMMPILSRTSLLAWVLASSFALAITTTNIAAALIASAFRLGRFNTLKVALLATTLVAVLAVWQKAYLPTSQFFFLPGAFTDELSFVSVVNEVGWSLGFGGNLASFWLAPWVAPDSIMTEAQGIRPVHLSYGVAGWVALVALLVVFVAAIAALRQEGRLRRLALIPGLFIGFQFMLHMVYGDEPFLYAAHFLPAFMVVLALGFLGPLATLCRIAALIFALVAPLNNVPLFLEANELLVVPT</sequence>
<keyword evidence="1" id="KW-0812">Transmembrane</keyword>
<dbReference type="Proteomes" id="UP000199502">
    <property type="component" value="Unassembled WGS sequence"/>
</dbReference>
<feature type="transmembrane region" description="Helical" evidence="1">
    <location>
        <begin position="134"/>
        <end position="151"/>
    </location>
</feature>
<keyword evidence="3" id="KW-1185">Reference proteome</keyword>
<feature type="transmembrane region" description="Helical" evidence="1">
    <location>
        <begin position="180"/>
        <end position="205"/>
    </location>
</feature>
<keyword evidence="1" id="KW-0472">Membrane</keyword>
<feature type="transmembrane region" description="Helical" evidence="1">
    <location>
        <begin position="211"/>
        <end position="229"/>
    </location>
</feature>
<evidence type="ECO:0000256" key="1">
    <source>
        <dbReference type="SAM" id="Phobius"/>
    </source>
</evidence>
<reference evidence="2 3" key="1">
    <citation type="submission" date="2016-10" db="EMBL/GenBank/DDBJ databases">
        <authorList>
            <person name="de Groot N.N."/>
        </authorList>
    </citation>
    <scope>NUCLEOTIDE SEQUENCE [LARGE SCALE GENOMIC DNA]</scope>
    <source>
        <strain evidence="2 3">CGMCC 1.8925</strain>
    </source>
</reference>
<evidence type="ECO:0000313" key="3">
    <source>
        <dbReference type="Proteomes" id="UP000199502"/>
    </source>
</evidence>